<comment type="subcellular location">
    <subcellularLocation>
        <location evidence="1">Cell membrane</location>
        <topology evidence="1">Multi-pass membrane protein</topology>
    </subcellularLocation>
</comment>
<feature type="transmembrane region" description="Helical" evidence="7">
    <location>
        <begin position="57"/>
        <end position="79"/>
    </location>
</feature>
<protein>
    <submittedName>
        <fullName evidence="8">Permease</fullName>
    </submittedName>
</protein>
<evidence type="ECO:0000313" key="8">
    <source>
        <dbReference type="EMBL" id="OWK47248.1"/>
    </source>
</evidence>
<dbReference type="AlphaFoldDB" id="A0A225E918"/>
<dbReference type="PANTHER" id="PTHR34184">
    <property type="entry name" value="UPF0718 PROTEIN YCGR"/>
    <property type="match status" value="1"/>
</dbReference>
<evidence type="ECO:0000256" key="1">
    <source>
        <dbReference type="ARBA" id="ARBA00004651"/>
    </source>
</evidence>
<name>A0A225E918_9BACT</name>
<organism evidence="8 9">
    <name type="scientific">Fimbriiglobus ruber</name>
    <dbReference type="NCBI Taxonomy" id="1908690"/>
    <lineage>
        <taxon>Bacteria</taxon>
        <taxon>Pseudomonadati</taxon>
        <taxon>Planctomycetota</taxon>
        <taxon>Planctomycetia</taxon>
        <taxon>Gemmatales</taxon>
        <taxon>Gemmataceae</taxon>
        <taxon>Fimbriiglobus</taxon>
    </lineage>
</organism>
<dbReference type="PANTHER" id="PTHR34184:SF4">
    <property type="entry name" value="UPF0718 PROTEIN YCGR"/>
    <property type="match status" value="1"/>
</dbReference>
<feature type="transmembrane region" description="Helical" evidence="7">
    <location>
        <begin position="276"/>
        <end position="293"/>
    </location>
</feature>
<dbReference type="Pfam" id="PF03773">
    <property type="entry name" value="ArsP_1"/>
    <property type="match status" value="1"/>
</dbReference>
<proteinExistence type="inferred from homology"/>
<evidence type="ECO:0000256" key="5">
    <source>
        <dbReference type="ARBA" id="ARBA00022989"/>
    </source>
</evidence>
<evidence type="ECO:0000256" key="2">
    <source>
        <dbReference type="ARBA" id="ARBA00006386"/>
    </source>
</evidence>
<keyword evidence="6 7" id="KW-0472">Membrane</keyword>
<evidence type="ECO:0000256" key="3">
    <source>
        <dbReference type="ARBA" id="ARBA00022475"/>
    </source>
</evidence>
<dbReference type="InterPro" id="IPR052923">
    <property type="entry name" value="UPF0718"/>
</dbReference>
<keyword evidence="9" id="KW-1185">Reference proteome</keyword>
<evidence type="ECO:0000256" key="6">
    <source>
        <dbReference type="ARBA" id="ARBA00023136"/>
    </source>
</evidence>
<feature type="transmembrane region" description="Helical" evidence="7">
    <location>
        <begin position="86"/>
        <end position="108"/>
    </location>
</feature>
<evidence type="ECO:0000313" key="9">
    <source>
        <dbReference type="Proteomes" id="UP000214646"/>
    </source>
</evidence>
<feature type="transmembrane region" description="Helical" evidence="7">
    <location>
        <begin position="128"/>
        <end position="149"/>
    </location>
</feature>
<feature type="transmembrane region" description="Helical" evidence="7">
    <location>
        <begin position="12"/>
        <end position="37"/>
    </location>
</feature>
<sequence length="346" mass="36743">MDTQIKTQVSDFVVTFSSILWEAMPFIVLGAVIAGILEELLPQQLIGRIIPRSALPAAIIGGLLGLIFPMCECGIVVVMRRLLRKGLPLASCISYMLAGPIVNVIVLLSTYVAFGGLNKGGGLGWQMVALRAGLGFFVAVVTGCVVHLVQKKYGNAALLTPLALPPKASSLSLQMAGGDAEEAPQKRQPWLKRIGNISETALHDFLDITVFLTLGAALAAVAKSAISTEDIQSLTRNYPLLAIPAMMFLAVILCLCSEADAFVAASFTEMSVSSKLAFLVLGPMLDLKLLLMYTRVFRARLIAVIVTCTIIQSGVYSVIVHRFYNPAPGATGSSDKAPVESPSPAP</sequence>
<keyword evidence="5 7" id="KW-1133">Transmembrane helix</keyword>
<dbReference type="RefSeq" id="WP_238602448.1">
    <property type="nucleotide sequence ID" value="NZ_NIDE01000001.1"/>
</dbReference>
<comment type="similarity">
    <text evidence="2">Belongs to the UPF0718 family.</text>
</comment>
<dbReference type="Proteomes" id="UP000214646">
    <property type="component" value="Unassembled WGS sequence"/>
</dbReference>
<keyword evidence="3" id="KW-1003">Cell membrane</keyword>
<dbReference type="GO" id="GO:0005886">
    <property type="term" value="C:plasma membrane"/>
    <property type="evidence" value="ECO:0007669"/>
    <property type="project" value="UniProtKB-SubCell"/>
</dbReference>
<evidence type="ECO:0000256" key="4">
    <source>
        <dbReference type="ARBA" id="ARBA00022692"/>
    </source>
</evidence>
<reference evidence="9" key="1">
    <citation type="submission" date="2017-06" db="EMBL/GenBank/DDBJ databases">
        <title>Genome analysis of Fimbriiglobus ruber SP5, the first member of the order Planctomycetales with confirmed chitinolytic capability.</title>
        <authorList>
            <person name="Ravin N.V."/>
            <person name="Rakitin A.L."/>
            <person name="Ivanova A.A."/>
            <person name="Beletsky A.V."/>
            <person name="Kulichevskaya I.S."/>
            <person name="Mardanov A.V."/>
            <person name="Dedysh S.N."/>
        </authorList>
    </citation>
    <scope>NUCLEOTIDE SEQUENCE [LARGE SCALE GENOMIC DNA]</scope>
    <source>
        <strain evidence="9">SP5</strain>
    </source>
</reference>
<feature type="transmembrane region" description="Helical" evidence="7">
    <location>
        <begin position="238"/>
        <end position="256"/>
    </location>
</feature>
<accession>A0A225E918</accession>
<comment type="caution">
    <text evidence="8">The sequence shown here is derived from an EMBL/GenBank/DDBJ whole genome shotgun (WGS) entry which is preliminary data.</text>
</comment>
<keyword evidence="4 7" id="KW-0812">Transmembrane</keyword>
<feature type="transmembrane region" description="Helical" evidence="7">
    <location>
        <begin position="299"/>
        <end position="319"/>
    </location>
</feature>
<dbReference type="InterPro" id="IPR005524">
    <property type="entry name" value="DUF318"/>
</dbReference>
<dbReference type="EMBL" id="NIDE01000001">
    <property type="protein sequence ID" value="OWK47248.1"/>
    <property type="molecule type" value="Genomic_DNA"/>
</dbReference>
<evidence type="ECO:0000256" key="7">
    <source>
        <dbReference type="SAM" id="Phobius"/>
    </source>
</evidence>
<gene>
    <name evidence="8" type="ORF">FRUB_00947</name>
</gene>